<dbReference type="PROSITE" id="PS00211">
    <property type="entry name" value="ABC_TRANSPORTER_1"/>
    <property type="match status" value="1"/>
</dbReference>
<proteinExistence type="inferred from homology"/>
<evidence type="ECO:0000256" key="9">
    <source>
        <dbReference type="ARBA" id="ARBA00023065"/>
    </source>
</evidence>
<feature type="domain" description="ABC transporter" evidence="11">
    <location>
        <begin position="17"/>
        <end position="249"/>
    </location>
</feature>
<evidence type="ECO:0000313" key="13">
    <source>
        <dbReference type="Proteomes" id="UP000252893"/>
    </source>
</evidence>
<dbReference type="Pfam" id="PF08402">
    <property type="entry name" value="TOBE_2"/>
    <property type="match status" value="1"/>
</dbReference>
<dbReference type="PANTHER" id="PTHR42781:SF4">
    <property type="entry name" value="SPERMIDINE_PUTRESCINE IMPORT ATP-BINDING PROTEIN POTA"/>
    <property type="match status" value="1"/>
</dbReference>
<dbReference type="SUPFAM" id="SSF52540">
    <property type="entry name" value="P-loop containing nucleoside triphosphate hydrolases"/>
    <property type="match status" value="1"/>
</dbReference>
<evidence type="ECO:0000256" key="8">
    <source>
        <dbReference type="ARBA" id="ARBA00023004"/>
    </source>
</evidence>
<evidence type="ECO:0000256" key="5">
    <source>
        <dbReference type="ARBA" id="ARBA00022496"/>
    </source>
</evidence>
<dbReference type="GO" id="GO:0043190">
    <property type="term" value="C:ATP-binding cassette (ABC) transporter complex"/>
    <property type="evidence" value="ECO:0007669"/>
    <property type="project" value="InterPro"/>
</dbReference>
<comment type="similarity">
    <text evidence="2">Belongs to the ABC transporter superfamily.</text>
</comment>
<evidence type="ECO:0000259" key="11">
    <source>
        <dbReference type="PROSITE" id="PS50893"/>
    </source>
</evidence>
<dbReference type="EMBL" id="QNRH01000009">
    <property type="protein sequence ID" value="RBO91256.1"/>
    <property type="molecule type" value="Genomic_DNA"/>
</dbReference>
<evidence type="ECO:0000313" key="12">
    <source>
        <dbReference type="EMBL" id="RBO91256.1"/>
    </source>
</evidence>
<keyword evidence="6" id="KW-0547">Nucleotide-binding</keyword>
<comment type="caution">
    <text evidence="12">The sequence shown here is derived from an EMBL/GenBank/DDBJ whole genome shotgun (WGS) entry which is preliminary data.</text>
</comment>
<dbReference type="InterPro" id="IPR027417">
    <property type="entry name" value="P-loop_NTPase"/>
</dbReference>
<dbReference type="AlphaFoldDB" id="A0A366DMH9"/>
<dbReference type="InterPro" id="IPR013611">
    <property type="entry name" value="Transp-assoc_OB_typ2"/>
</dbReference>
<evidence type="ECO:0000256" key="7">
    <source>
        <dbReference type="ARBA" id="ARBA00022840"/>
    </source>
</evidence>
<evidence type="ECO:0000256" key="4">
    <source>
        <dbReference type="ARBA" id="ARBA00022475"/>
    </source>
</evidence>
<dbReference type="InterPro" id="IPR003439">
    <property type="entry name" value="ABC_transporter-like_ATP-bd"/>
</dbReference>
<keyword evidence="9" id="KW-0406">Ion transport</keyword>
<dbReference type="Proteomes" id="UP000252893">
    <property type="component" value="Unassembled WGS sequence"/>
</dbReference>
<dbReference type="PROSITE" id="PS50893">
    <property type="entry name" value="ABC_TRANSPORTER_2"/>
    <property type="match status" value="1"/>
</dbReference>
<keyword evidence="3" id="KW-0813">Transport</keyword>
<name>A0A366DMH9_9HYPH</name>
<keyword evidence="4" id="KW-1003">Cell membrane</keyword>
<dbReference type="GO" id="GO:0015697">
    <property type="term" value="P:quaternary ammonium group transport"/>
    <property type="evidence" value="ECO:0007669"/>
    <property type="project" value="UniProtKB-ARBA"/>
</dbReference>
<dbReference type="Gene3D" id="3.40.50.300">
    <property type="entry name" value="P-loop containing nucleotide triphosphate hydrolases"/>
    <property type="match status" value="1"/>
</dbReference>
<dbReference type="CDD" id="cd03259">
    <property type="entry name" value="ABC_Carb_Solutes_like"/>
    <property type="match status" value="1"/>
</dbReference>
<evidence type="ECO:0000256" key="6">
    <source>
        <dbReference type="ARBA" id="ARBA00022741"/>
    </source>
</evidence>
<evidence type="ECO:0000256" key="10">
    <source>
        <dbReference type="ARBA" id="ARBA00023136"/>
    </source>
</evidence>
<protein>
    <submittedName>
        <fullName evidence="12">Iron(III) transport system ATP-binding protein</fullName>
    </submittedName>
</protein>
<accession>A0A366DMH9</accession>
<dbReference type="PANTHER" id="PTHR42781">
    <property type="entry name" value="SPERMIDINE/PUTRESCINE IMPORT ATP-BINDING PROTEIN POTA"/>
    <property type="match status" value="1"/>
</dbReference>
<evidence type="ECO:0000256" key="3">
    <source>
        <dbReference type="ARBA" id="ARBA00022448"/>
    </source>
</evidence>
<evidence type="ECO:0000256" key="2">
    <source>
        <dbReference type="ARBA" id="ARBA00005417"/>
    </source>
</evidence>
<dbReference type="GO" id="GO:0005524">
    <property type="term" value="F:ATP binding"/>
    <property type="evidence" value="ECO:0007669"/>
    <property type="project" value="UniProtKB-KW"/>
</dbReference>
<keyword evidence="13" id="KW-1185">Reference proteome</keyword>
<dbReference type="GO" id="GO:0016887">
    <property type="term" value="F:ATP hydrolysis activity"/>
    <property type="evidence" value="ECO:0007669"/>
    <property type="project" value="InterPro"/>
</dbReference>
<reference evidence="12 13" key="1">
    <citation type="submission" date="2018-06" db="EMBL/GenBank/DDBJ databases">
        <title>Genomic Encyclopedia of Type Strains, Phase IV (KMG-IV): sequencing the most valuable type-strain genomes for metagenomic binning, comparative biology and taxonomic classification.</title>
        <authorList>
            <person name="Goeker M."/>
        </authorList>
    </citation>
    <scope>NUCLEOTIDE SEQUENCE [LARGE SCALE GENOMIC DNA]</scope>
    <source>
        <strain evidence="12 13">DSM 25619</strain>
    </source>
</reference>
<dbReference type="InterPro" id="IPR050093">
    <property type="entry name" value="ABC_SmlMolc_Importer"/>
</dbReference>
<dbReference type="SMART" id="SM00382">
    <property type="entry name" value="AAA"/>
    <property type="match status" value="1"/>
</dbReference>
<dbReference type="Pfam" id="PF00005">
    <property type="entry name" value="ABC_tran"/>
    <property type="match status" value="1"/>
</dbReference>
<comment type="subcellular location">
    <subcellularLocation>
        <location evidence="1">Cell inner membrane</location>
    </subcellularLocation>
</comment>
<sequence>MHLKIASEQTENRKIALQVSNVSRHFDGTAALQDISLSVTAGEIICLVGHSGCGKTTLLKMISGIDTPDSGSVFINGQPIVNGTHFIEPEQRHVGVVFQNYALFPHLTVKQNVLFGLRKTPRATASARADELLELVGLSHMAARYPHMLSGGEQQRVALARALAPTPDILLMDEPFSNLDQGLRQKVRSETIALLRKLGTTVIIVTHDAEEALSAGDRIVLMRSGRIIQQGTAHEIYDQPNGRYTADFFCNFNALSGTIRGGRIETALGSFELTDQQNADGAVHMYLRPSHIYPVSDDGDLHNTIKGTVTERHFLGETEELVVHTDDQSAPLRVRTALRLPADTGTIRLRLDTDKAFFFRD</sequence>
<gene>
    <name evidence="12" type="ORF">DFR47_109116</name>
</gene>
<organism evidence="12 13">
    <name type="scientific">Pseudochrobactrum asaccharolyticum</name>
    <dbReference type="NCBI Taxonomy" id="354351"/>
    <lineage>
        <taxon>Bacteria</taxon>
        <taxon>Pseudomonadati</taxon>
        <taxon>Pseudomonadota</taxon>
        <taxon>Alphaproteobacteria</taxon>
        <taxon>Hyphomicrobiales</taxon>
        <taxon>Brucellaceae</taxon>
        <taxon>Pseudochrobactrum</taxon>
    </lineage>
</organism>
<dbReference type="InterPro" id="IPR017871">
    <property type="entry name" value="ABC_transporter-like_CS"/>
</dbReference>
<dbReference type="InterPro" id="IPR003593">
    <property type="entry name" value="AAA+_ATPase"/>
</dbReference>
<dbReference type="GO" id="GO:0015408">
    <property type="term" value="F:ABC-type ferric iron transporter activity"/>
    <property type="evidence" value="ECO:0007669"/>
    <property type="project" value="InterPro"/>
</dbReference>
<evidence type="ECO:0000256" key="1">
    <source>
        <dbReference type="ARBA" id="ARBA00004533"/>
    </source>
</evidence>
<keyword evidence="8" id="KW-0408">Iron</keyword>
<dbReference type="InterPro" id="IPR008995">
    <property type="entry name" value="Mo/tungstate-bd_C_term_dom"/>
</dbReference>
<keyword evidence="7 12" id="KW-0067">ATP-binding</keyword>
<dbReference type="InterPro" id="IPR015853">
    <property type="entry name" value="ABC_transpr_FbpC"/>
</dbReference>
<keyword evidence="10" id="KW-0472">Membrane</keyword>
<dbReference type="FunFam" id="3.40.50.300:FF:000425">
    <property type="entry name" value="Probable ABC transporter, ATP-binding subunit"/>
    <property type="match status" value="1"/>
</dbReference>
<keyword evidence="5" id="KW-0410">Iron transport</keyword>
<dbReference type="SUPFAM" id="SSF50331">
    <property type="entry name" value="MOP-like"/>
    <property type="match status" value="1"/>
</dbReference>